<dbReference type="EC" id="3.4.14.12" evidence="3"/>
<dbReference type="InterPro" id="IPR029058">
    <property type="entry name" value="AB_hydrolase_fold"/>
</dbReference>
<feature type="domain" description="Peptidase S9 prolyl oligopeptidase catalytic" evidence="1">
    <location>
        <begin position="391"/>
        <end position="583"/>
    </location>
</feature>
<sequence>MTKDGTEEFGYGILCANASGVIAAKLKNVPLPLGVTWSEDSRTLWTYKMDVRKVETYTLVQSVPQGNEAVRPVVHTYHYPLPGDPHLPEVEYYRIDTEEDVCQSLGLGRFAFSGTIPLSFGDSLEGRYTLFQVKNRENTRSKVYLYDHMTQCLRYFFTESSSTFIFLDHYKMQNAGNNASDYAKKKYYLSEKLDSLFWLSERDGWFDIYQYGLTDGSCRKLTEGYTVRQILHLDSNRKLLFFSASNRGLGETPYQKYPYCLNLESGDIECLQSQAGDHETHFSPDGQHYIDVWTSYHREPIVSLYKTAGSKIREVVRCDATKLREAGYIEPTPFCVKAADGVTNIHGMLFLPKDYSDDQLYPVVEYCYGGNQKMLAPQTFMETLSRHAGYTQTLANLGFIAVIIDGRGTPLRGKAFHDHCYNNMGACAGMEDHEAAYPQLKTKYPGMDLNRVGVWGHSGGGFATYQFMVKLPHLYKVGVATAGNHSQEIYSASWSELFMEPFNKDLWKAQNAEFLADKLEGHLLLMHGDLDDNVHPASTMRIVNALINADKDFDLLILPNRHHDLHDHPYYRRKLIEYFVKHLQG</sequence>
<protein>
    <submittedName>
        <fullName evidence="3">Prolyl tripeptidyl peptidase</fullName>
        <ecNumber evidence="3">3.4.14.12</ecNumber>
    </submittedName>
</protein>
<dbReference type="Pfam" id="PF00326">
    <property type="entry name" value="Peptidase_S9"/>
    <property type="match status" value="1"/>
</dbReference>
<evidence type="ECO:0000259" key="2">
    <source>
        <dbReference type="Pfam" id="PF00930"/>
    </source>
</evidence>
<name>A0A644YP68_9ZZZZ</name>
<dbReference type="InterPro" id="IPR002469">
    <property type="entry name" value="Peptidase_S9B_N"/>
</dbReference>
<evidence type="ECO:0000313" key="3">
    <source>
        <dbReference type="EMBL" id="MPM30067.1"/>
    </source>
</evidence>
<reference evidence="3" key="1">
    <citation type="submission" date="2019-08" db="EMBL/GenBank/DDBJ databases">
        <authorList>
            <person name="Kucharzyk K."/>
            <person name="Murdoch R.W."/>
            <person name="Higgins S."/>
            <person name="Loffler F."/>
        </authorList>
    </citation>
    <scope>NUCLEOTIDE SEQUENCE</scope>
</reference>
<dbReference type="GO" id="GO:0008239">
    <property type="term" value="F:dipeptidyl-peptidase activity"/>
    <property type="evidence" value="ECO:0007669"/>
    <property type="project" value="TreeGrafter"/>
</dbReference>
<dbReference type="PANTHER" id="PTHR11731">
    <property type="entry name" value="PROTEASE FAMILY S9B,C DIPEPTIDYL-PEPTIDASE IV-RELATED"/>
    <property type="match status" value="1"/>
</dbReference>
<gene>
    <name evidence="3" type="primary">ptpA_9</name>
    <name evidence="3" type="ORF">SDC9_76609</name>
</gene>
<keyword evidence="3" id="KW-0378">Hydrolase</keyword>
<proteinExistence type="predicted"/>
<dbReference type="InterPro" id="IPR050278">
    <property type="entry name" value="Serine_Prot_S9B/DPPIV"/>
</dbReference>
<dbReference type="EMBL" id="VSSQ01005686">
    <property type="protein sequence ID" value="MPM30067.1"/>
    <property type="molecule type" value="Genomic_DNA"/>
</dbReference>
<dbReference type="Gene3D" id="3.40.50.1820">
    <property type="entry name" value="alpha/beta hydrolase"/>
    <property type="match status" value="1"/>
</dbReference>
<dbReference type="SUPFAM" id="SSF82171">
    <property type="entry name" value="DPP6 N-terminal domain-like"/>
    <property type="match status" value="1"/>
</dbReference>
<dbReference type="PANTHER" id="PTHR11731:SF193">
    <property type="entry name" value="DIPEPTIDYL PEPTIDASE 9"/>
    <property type="match status" value="1"/>
</dbReference>
<dbReference type="Gene3D" id="2.140.10.30">
    <property type="entry name" value="Dipeptidylpeptidase IV, N-terminal domain"/>
    <property type="match status" value="1"/>
</dbReference>
<dbReference type="GO" id="GO:0006508">
    <property type="term" value="P:proteolysis"/>
    <property type="evidence" value="ECO:0007669"/>
    <property type="project" value="InterPro"/>
</dbReference>
<dbReference type="Pfam" id="PF00930">
    <property type="entry name" value="DPPIV_N"/>
    <property type="match status" value="1"/>
</dbReference>
<feature type="domain" description="Dipeptidylpeptidase IV N-terminal" evidence="2">
    <location>
        <begin position="34"/>
        <end position="295"/>
    </location>
</feature>
<dbReference type="InterPro" id="IPR001375">
    <property type="entry name" value="Peptidase_S9_cat"/>
</dbReference>
<organism evidence="3">
    <name type="scientific">bioreactor metagenome</name>
    <dbReference type="NCBI Taxonomy" id="1076179"/>
    <lineage>
        <taxon>unclassified sequences</taxon>
        <taxon>metagenomes</taxon>
        <taxon>ecological metagenomes</taxon>
    </lineage>
</organism>
<comment type="caution">
    <text evidence="3">The sequence shown here is derived from an EMBL/GenBank/DDBJ whole genome shotgun (WGS) entry which is preliminary data.</text>
</comment>
<evidence type="ECO:0000259" key="1">
    <source>
        <dbReference type="Pfam" id="PF00326"/>
    </source>
</evidence>
<dbReference type="SUPFAM" id="SSF53474">
    <property type="entry name" value="alpha/beta-Hydrolases"/>
    <property type="match status" value="1"/>
</dbReference>
<dbReference type="GO" id="GO:0008236">
    <property type="term" value="F:serine-type peptidase activity"/>
    <property type="evidence" value="ECO:0007669"/>
    <property type="project" value="InterPro"/>
</dbReference>
<dbReference type="AlphaFoldDB" id="A0A644YP68"/>
<accession>A0A644YP68</accession>